<dbReference type="GO" id="GO:0003684">
    <property type="term" value="F:damaged DNA binding"/>
    <property type="evidence" value="ECO:0007669"/>
    <property type="project" value="UniProtKB-UniRule"/>
</dbReference>
<dbReference type="CDD" id="cd00081">
    <property type="entry name" value="Hint"/>
    <property type="match status" value="2"/>
</dbReference>
<dbReference type="InterPro" id="IPR049428">
    <property type="entry name" value="RecA-like_N"/>
</dbReference>
<evidence type="ECO:0000256" key="3">
    <source>
        <dbReference type="ARBA" id="ARBA00015553"/>
    </source>
</evidence>
<evidence type="ECO:0000256" key="11">
    <source>
        <dbReference type="ARBA" id="ARBA00023236"/>
    </source>
</evidence>
<keyword evidence="9 14" id="KW-0238">DNA-binding</keyword>
<dbReference type="Pfam" id="PF21096">
    <property type="entry name" value="RecA_C"/>
    <property type="match status" value="1"/>
</dbReference>
<keyword evidence="8" id="KW-0651">Protein splicing</keyword>
<keyword evidence="11 14" id="KW-0742">SOS response</keyword>
<feature type="domain" description="RecA family profile 2" evidence="17">
    <location>
        <begin position="568"/>
        <end position="642"/>
    </location>
</feature>
<evidence type="ECO:0000256" key="2">
    <source>
        <dbReference type="ARBA" id="ARBA00009391"/>
    </source>
</evidence>
<dbReference type="SUPFAM" id="SSF54752">
    <property type="entry name" value="RecA protein, C-terminal domain"/>
    <property type="match status" value="1"/>
</dbReference>
<dbReference type="Gene3D" id="3.40.50.300">
    <property type="entry name" value="P-loop containing nucleotide triphosphate hydrolases"/>
    <property type="match status" value="2"/>
</dbReference>
<dbReference type="SUPFAM" id="SSF51294">
    <property type="entry name" value="Hedgehog/intein (Hint) domain"/>
    <property type="match status" value="1"/>
</dbReference>
<dbReference type="InterPro" id="IPR020588">
    <property type="entry name" value="RecA_ATP-bd"/>
</dbReference>
<dbReference type="SMART" id="SM00382">
    <property type="entry name" value="AAA"/>
    <property type="match status" value="1"/>
</dbReference>
<dbReference type="PRINTS" id="PR00379">
    <property type="entry name" value="INTEIN"/>
</dbReference>
<dbReference type="InterPro" id="IPR006142">
    <property type="entry name" value="INTEIN"/>
</dbReference>
<keyword evidence="5 14" id="KW-0547">Nucleotide-binding</keyword>
<dbReference type="InterPro" id="IPR020587">
    <property type="entry name" value="RecA_monomer-monomer_interface"/>
</dbReference>
<dbReference type="NCBIfam" id="TIGR01443">
    <property type="entry name" value="intein_Cterm"/>
    <property type="match status" value="1"/>
</dbReference>
<protein>
    <recommendedName>
        <fullName evidence="3 14">Protein RecA</fullName>
    </recommendedName>
    <alternativeName>
        <fullName evidence="13 14">Recombinase A</fullName>
    </alternativeName>
</protein>
<gene>
    <name evidence="14" type="primary">recA</name>
    <name evidence="18" type="ORF">JD77_03982</name>
</gene>
<dbReference type="Gene3D" id="2.170.16.10">
    <property type="entry name" value="Hedgehog/Intein (Hint) domain"/>
    <property type="match status" value="1"/>
</dbReference>
<organism evidence="18 19">
    <name type="scientific">Micromonospora olivasterospora</name>
    <dbReference type="NCBI Taxonomy" id="1880"/>
    <lineage>
        <taxon>Bacteria</taxon>
        <taxon>Bacillati</taxon>
        <taxon>Actinomycetota</taxon>
        <taxon>Actinomycetes</taxon>
        <taxon>Micromonosporales</taxon>
        <taxon>Micromonosporaceae</taxon>
        <taxon>Micromonospora</taxon>
    </lineage>
</organism>
<evidence type="ECO:0000256" key="4">
    <source>
        <dbReference type="ARBA" id="ARBA00022490"/>
    </source>
</evidence>
<dbReference type="AlphaFoldDB" id="A0A562IDD1"/>
<comment type="subcellular location">
    <subcellularLocation>
        <location evidence="1 14">Cytoplasm</location>
    </subcellularLocation>
</comment>
<dbReference type="NCBIfam" id="TIGR02012">
    <property type="entry name" value="tigrfam_recA"/>
    <property type="match status" value="1"/>
</dbReference>
<dbReference type="EMBL" id="VLKE01000001">
    <property type="protein sequence ID" value="TWH68980.1"/>
    <property type="molecule type" value="Genomic_DNA"/>
</dbReference>
<dbReference type="PROSITE" id="PS50818">
    <property type="entry name" value="INTEIN_C_TER"/>
    <property type="match status" value="1"/>
</dbReference>
<evidence type="ECO:0000256" key="5">
    <source>
        <dbReference type="ARBA" id="ARBA00022741"/>
    </source>
</evidence>
<evidence type="ECO:0000256" key="13">
    <source>
        <dbReference type="ARBA" id="ARBA00033319"/>
    </source>
</evidence>
<dbReference type="InterPro" id="IPR003587">
    <property type="entry name" value="Hint_dom_N"/>
</dbReference>
<accession>A0A562IDD1</accession>
<dbReference type="InterPro" id="IPR049261">
    <property type="entry name" value="RecA-like_C"/>
</dbReference>
<dbReference type="PANTHER" id="PTHR45900">
    <property type="entry name" value="RECA"/>
    <property type="match status" value="1"/>
</dbReference>
<dbReference type="HAMAP" id="MF_00268">
    <property type="entry name" value="RecA"/>
    <property type="match status" value="1"/>
</dbReference>
<evidence type="ECO:0000256" key="8">
    <source>
        <dbReference type="ARBA" id="ARBA00023000"/>
    </source>
</evidence>
<evidence type="ECO:0000256" key="6">
    <source>
        <dbReference type="ARBA" id="ARBA00022813"/>
    </source>
</evidence>
<evidence type="ECO:0000256" key="10">
    <source>
        <dbReference type="ARBA" id="ARBA00023172"/>
    </source>
</evidence>
<dbReference type="InterPro" id="IPR036844">
    <property type="entry name" value="Hint_dom_sf"/>
</dbReference>
<dbReference type="Proteomes" id="UP000319825">
    <property type="component" value="Unassembled WGS sequence"/>
</dbReference>
<dbReference type="InterPro" id="IPR004860">
    <property type="entry name" value="LAGLIDADG_dom"/>
</dbReference>
<evidence type="ECO:0000256" key="9">
    <source>
        <dbReference type="ARBA" id="ARBA00023125"/>
    </source>
</evidence>
<dbReference type="PANTHER" id="PTHR45900:SF1">
    <property type="entry name" value="MITOCHONDRIAL DNA REPAIR PROTEIN RECA HOMOLOG-RELATED"/>
    <property type="match status" value="1"/>
</dbReference>
<dbReference type="InterPro" id="IPR027434">
    <property type="entry name" value="Homing_endonucl"/>
</dbReference>
<dbReference type="SMART" id="SM00305">
    <property type="entry name" value="HintC"/>
    <property type="match status" value="1"/>
</dbReference>
<dbReference type="PRINTS" id="PR00142">
    <property type="entry name" value="RECA"/>
</dbReference>
<keyword evidence="19" id="KW-1185">Reference proteome</keyword>
<dbReference type="Pfam" id="PF00154">
    <property type="entry name" value="RecA_N"/>
    <property type="match status" value="2"/>
</dbReference>
<dbReference type="InterPro" id="IPR030934">
    <property type="entry name" value="Intein_C"/>
</dbReference>
<dbReference type="GO" id="GO:0006310">
    <property type="term" value="P:DNA recombination"/>
    <property type="evidence" value="ECO:0007669"/>
    <property type="project" value="UniProtKB-UniRule"/>
</dbReference>
<evidence type="ECO:0000256" key="14">
    <source>
        <dbReference type="HAMAP-Rule" id="MF_00268"/>
    </source>
</evidence>
<feature type="domain" description="RecA family profile 1" evidence="16">
    <location>
        <begin position="37"/>
        <end position="196"/>
    </location>
</feature>
<dbReference type="InterPro" id="IPR013765">
    <property type="entry name" value="DNA_recomb/repair_RecA"/>
</dbReference>
<dbReference type="SMART" id="SM00306">
    <property type="entry name" value="HintN"/>
    <property type="match status" value="1"/>
</dbReference>
<evidence type="ECO:0000259" key="17">
    <source>
        <dbReference type="PROSITE" id="PS50163"/>
    </source>
</evidence>
<evidence type="ECO:0000256" key="15">
    <source>
        <dbReference type="RuleBase" id="RU000526"/>
    </source>
</evidence>
<dbReference type="GO" id="GO:0003697">
    <property type="term" value="F:single-stranded DNA binding"/>
    <property type="evidence" value="ECO:0007669"/>
    <property type="project" value="UniProtKB-UniRule"/>
</dbReference>
<comment type="function">
    <text evidence="12 14">Can catalyze the hydrolysis of ATP in the presence of single-stranded DNA, the ATP-dependent uptake of single-stranded DNA by duplex DNA, and the ATP-dependent hybridization of homologous single-stranded DNAs. It interacts with LexA causing its activation and leading to its autocatalytic cleavage.</text>
</comment>
<keyword evidence="4 14" id="KW-0963">Cytoplasm</keyword>
<dbReference type="Pfam" id="PF03161">
    <property type="entry name" value="LAGLIDADG_2"/>
    <property type="match status" value="1"/>
</dbReference>
<dbReference type="SUPFAM" id="SSF55608">
    <property type="entry name" value="Homing endonucleases"/>
    <property type="match status" value="1"/>
</dbReference>
<dbReference type="InterPro" id="IPR003586">
    <property type="entry name" value="Hint_dom_C"/>
</dbReference>
<dbReference type="GO" id="GO:0016539">
    <property type="term" value="P:intein-mediated protein splicing"/>
    <property type="evidence" value="ECO:0007669"/>
    <property type="project" value="InterPro"/>
</dbReference>
<evidence type="ECO:0000256" key="1">
    <source>
        <dbReference type="ARBA" id="ARBA00004496"/>
    </source>
</evidence>
<dbReference type="GO" id="GO:0005829">
    <property type="term" value="C:cytosol"/>
    <property type="evidence" value="ECO:0007669"/>
    <property type="project" value="TreeGrafter"/>
</dbReference>
<evidence type="ECO:0000256" key="7">
    <source>
        <dbReference type="ARBA" id="ARBA00022840"/>
    </source>
</evidence>
<dbReference type="GO" id="GO:0140664">
    <property type="term" value="F:ATP-dependent DNA damage sensor activity"/>
    <property type="evidence" value="ECO:0007669"/>
    <property type="project" value="InterPro"/>
</dbReference>
<dbReference type="GO" id="GO:0009432">
    <property type="term" value="P:SOS response"/>
    <property type="evidence" value="ECO:0007669"/>
    <property type="project" value="UniProtKB-UniRule"/>
</dbReference>
<dbReference type="GO" id="GO:0006281">
    <property type="term" value="P:DNA repair"/>
    <property type="evidence" value="ECO:0007669"/>
    <property type="project" value="UniProtKB-UniRule"/>
</dbReference>
<comment type="similarity">
    <text evidence="2 14">Belongs to the RecA family.</text>
</comment>
<evidence type="ECO:0000313" key="18">
    <source>
        <dbReference type="EMBL" id="TWH68980.1"/>
    </source>
</evidence>
<dbReference type="Gene3D" id="3.30.250.10">
    <property type="entry name" value="RecA protein, C-terminal domain"/>
    <property type="match status" value="1"/>
</dbReference>
<keyword evidence="6" id="KW-0068">Autocatalytic cleavage</keyword>
<dbReference type="GO" id="GO:0005524">
    <property type="term" value="F:ATP binding"/>
    <property type="evidence" value="ECO:0007669"/>
    <property type="project" value="UniProtKB-UniRule"/>
</dbReference>
<dbReference type="InterPro" id="IPR027417">
    <property type="entry name" value="P-loop_NTPase"/>
</dbReference>
<dbReference type="PROSITE" id="PS00321">
    <property type="entry name" value="RECA_1"/>
    <property type="match status" value="1"/>
</dbReference>
<evidence type="ECO:0000259" key="16">
    <source>
        <dbReference type="PROSITE" id="PS50162"/>
    </source>
</evidence>
<feature type="binding site" evidence="14">
    <location>
        <begin position="67"/>
        <end position="74"/>
    </location>
    <ligand>
        <name>ATP</name>
        <dbReference type="ChEBI" id="CHEBI:30616"/>
    </ligand>
</feature>
<evidence type="ECO:0000313" key="19">
    <source>
        <dbReference type="Proteomes" id="UP000319825"/>
    </source>
</evidence>
<keyword evidence="7 14" id="KW-0067">ATP-binding</keyword>
<dbReference type="Gene3D" id="3.10.28.10">
    <property type="entry name" value="Homing endonucleases"/>
    <property type="match status" value="2"/>
</dbReference>
<comment type="caution">
    <text evidence="18">The sequence shown here is derived from an EMBL/GenBank/DDBJ whole genome shotgun (WGS) entry which is preliminary data.</text>
</comment>
<dbReference type="InterPro" id="IPR003593">
    <property type="entry name" value="AAA+_ATPase"/>
</dbReference>
<dbReference type="PROSITE" id="PS50163">
    <property type="entry name" value="RECA_3"/>
    <property type="match status" value="1"/>
</dbReference>
<dbReference type="OrthoDB" id="9776733at2"/>
<evidence type="ECO:0000256" key="12">
    <source>
        <dbReference type="ARBA" id="ARBA00025580"/>
    </source>
</evidence>
<keyword evidence="10 14" id="KW-0233">DNA recombination</keyword>
<dbReference type="InterPro" id="IPR023400">
    <property type="entry name" value="RecA_C_sf"/>
</dbReference>
<sequence length="716" mass="78042">MAAGPDREKALDLALAQIDKQFGKGSVMRLGERPVVQTAVIPTSSIALDVALGVGGLPRGRVIEIYGPESSGKTTVALHAVANAQRAGGIAAFIDAEHALDPEYAKALGVDTDALLVSQPDTGEQALEIADMLVRSGALDIIVIDSVAALVPRAEIEGEMGDSHVGLQARLMSQALRKITGVLNNTGTTAIFINQLREKIGVMFGCGSWDTKVTLADGSQELLGKIVAEKMDVEVLSYDGDLGCLAPRRVVNWFNNGRTEEFLRFKVERAGGGAGHGQAVMSMTRNHLIMTPGGWREAGELLPGDRVMLAQPHVLSPQQWQVVLGSLMGDGNLSAPVRRDGESGRFRMGHGVKQAAYLDWKVALLGNIRHSRTSNDKGAVFADFTPLAELGELRQAVYLGDGKKHLSWDYLKELTPLALAVWYMDDGCFTLRSKGLQMRTEGGSGRIEICVEAMSEGSRQRLVEYLRDGWRLDVKLTSRGQRGISVLQFTTPASERFQEIVAPYIPECMAYKLLPKFHGRCEVSPQFTEPTMYPLPARILDIEVRRDYKNMDRFDIEIEGSHNYLADGILVHNSPETTTGGRALKFYASVRLDVRRIESLKDGTDVVGNRTRVKVVKNKVAAPFKQAEFDIMYGKGISREGSLIDVGVEQAIIRKSGAWYTYDGDQLGQGKEKAREFLRENPDVAAEIEKKILEKLGVGVGAGDAAGGPELPPVDF</sequence>
<name>A0A562IDD1_MICOL</name>
<dbReference type="InterPro" id="IPR020584">
    <property type="entry name" value="DNA_recomb/repair_RecA_CS"/>
</dbReference>
<reference evidence="18 19" key="1">
    <citation type="submission" date="2019-07" db="EMBL/GenBank/DDBJ databases">
        <title>R&amp;d 2014.</title>
        <authorList>
            <person name="Klenk H.-P."/>
        </authorList>
    </citation>
    <scope>NUCLEOTIDE SEQUENCE [LARGE SCALE GENOMIC DNA]</scope>
    <source>
        <strain evidence="18 19">DSM 43868</strain>
    </source>
</reference>
<dbReference type="PROSITE" id="PS50162">
    <property type="entry name" value="RECA_2"/>
    <property type="match status" value="1"/>
</dbReference>
<keyword evidence="14 15" id="KW-0234">DNA repair</keyword>
<keyword evidence="14" id="KW-0227">DNA damage</keyword>
<dbReference type="SUPFAM" id="SSF52540">
    <property type="entry name" value="P-loop containing nucleoside triphosphate hydrolases"/>
    <property type="match status" value="2"/>
</dbReference>
<proteinExistence type="inferred from homology"/>
<dbReference type="CDD" id="cd00983">
    <property type="entry name" value="RecA"/>
    <property type="match status" value="1"/>
</dbReference>
<dbReference type="GO" id="GO:0004519">
    <property type="term" value="F:endonuclease activity"/>
    <property type="evidence" value="ECO:0007669"/>
    <property type="project" value="InterPro"/>
</dbReference>